<dbReference type="GeneID" id="37027596"/>
<feature type="compositionally biased region" description="Polar residues" evidence="6">
    <location>
        <begin position="50"/>
        <end position="62"/>
    </location>
</feature>
<dbReference type="Proteomes" id="UP000245884">
    <property type="component" value="Unassembled WGS sequence"/>
</dbReference>
<dbReference type="GO" id="GO:0008506">
    <property type="term" value="F:sucrose:proton symporter activity"/>
    <property type="evidence" value="ECO:0007669"/>
    <property type="project" value="TreeGrafter"/>
</dbReference>
<name>A0A316UZA4_9BASI</name>
<evidence type="ECO:0000313" key="8">
    <source>
        <dbReference type="EMBL" id="PWN29253.1"/>
    </source>
</evidence>
<feature type="transmembrane region" description="Helical" evidence="7">
    <location>
        <begin position="464"/>
        <end position="490"/>
    </location>
</feature>
<feature type="transmembrane region" description="Helical" evidence="7">
    <location>
        <begin position="496"/>
        <end position="522"/>
    </location>
</feature>
<comment type="subcellular location">
    <subcellularLocation>
        <location evidence="1">Membrane</location>
        <topology evidence="1">Multi-pass membrane protein</topology>
    </subcellularLocation>
</comment>
<dbReference type="InterPro" id="IPR011701">
    <property type="entry name" value="MFS"/>
</dbReference>
<feature type="region of interest" description="Disordered" evidence="6">
    <location>
        <begin position="316"/>
        <end position="350"/>
    </location>
</feature>
<evidence type="ECO:0000256" key="7">
    <source>
        <dbReference type="SAM" id="Phobius"/>
    </source>
</evidence>
<evidence type="ECO:0000313" key="9">
    <source>
        <dbReference type="Proteomes" id="UP000245884"/>
    </source>
</evidence>
<dbReference type="InterPro" id="IPR036259">
    <property type="entry name" value="MFS_trans_sf"/>
</dbReference>
<dbReference type="RefSeq" id="XP_025363865.1">
    <property type="nucleotide sequence ID" value="XM_025505773.1"/>
</dbReference>
<keyword evidence="2" id="KW-0813">Transport</keyword>
<gene>
    <name evidence="8" type="ORF">BDZ90DRAFT_231231</name>
</gene>
<evidence type="ECO:0000256" key="1">
    <source>
        <dbReference type="ARBA" id="ARBA00004141"/>
    </source>
</evidence>
<dbReference type="OrthoDB" id="28755at2759"/>
<dbReference type="EMBL" id="KZ819664">
    <property type="protein sequence ID" value="PWN29253.1"/>
    <property type="molecule type" value="Genomic_DNA"/>
</dbReference>
<accession>A0A316UZA4</accession>
<feature type="compositionally biased region" description="Basic and acidic residues" evidence="6">
    <location>
        <begin position="340"/>
        <end position="350"/>
    </location>
</feature>
<feature type="compositionally biased region" description="Low complexity" evidence="6">
    <location>
        <begin position="316"/>
        <end position="336"/>
    </location>
</feature>
<evidence type="ECO:0000256" key="4">
    <source>
        <dbReference type="ARBA" id="ARBA00022989"/>
    </source>
</evidence>
<dbReference type="Gene3D" id="1.20.1250.20">
    <property type="entry name" value="MFS general substrate transporter like domains"/>
    <property type="match status" value="1"/>
</dbReference>
<feature type="transmembrane region" description="Helical" evidence="7">
    <location>
        <begin position="696"/>
        <end position="717"/>
    </location>
</feature>
<feature type="region of interest" description="Disordered" evidence="6">
    <location>
        <begin position="1"/>
        <end position="85"/>
    </location>
</feature>
<evidence type="ECO:0000256" key="6">
    <source>
        <dbReference type="SAM" id="MobiDB-lite"/>
    </source>
</evidence>
<feature type="transmembrane region" description="Helical" evidence="7">
    <location>
        <begin position="658"/>
        <end position="676"/>
    </location>
</feature>
<feature type="transmembrane region" description="Helical" evidence="7">
    <location>
        <begin position="377"/>
        <end position="402"/>
    </location>
</feature>
<evidence type="ECO:0000256" key="3">
    <source>
        <dbReference type="ARBA" id="ARBA00022692"/>
    </source>
</evidence>
<evidence type="ECO:0000256" key="5">
    <source>
        <dbReference type="ARBA" id="ARBA00023136"/>
    </source>
</evidence>
<dbReference type="GO" id="GO:0005886">
    <property type="term" value="C:plasma membrane"/>
    <property type="evidence" value="ECO:0007669"/>
    <property type="project" value="TreeGrafter"/>
</dbReference>
<feature type="compositionally biased region" description="Low complexity" evidence="6">
    <location>
        <begin position="68"/>
        <end position="85"/>
    </location>
</feature>
<keyword evidence="3 7" id="KW-0812">Transmembrane</keyword>
<protein>
    <submittedName>
        <fullName evidence="8">MFS general substrate transporter</fullName>
    </submittedName>
</protein>
<dbReference type="AlphaFoldDB" id="A0A316UZA4"/>
<keyword evidence="4 7" id="KW-1133">Transmembrane helix</keyword>
<feature type="transmembrane region" description="Helical" evidence="7">
    <location>
        <begin position="289"/>
        <end position="308"/>
    </location>
</feature>
<organism evidence="8 9">
    <name type="scientific">Jaminaea rosea</name>
    <dbReference type="NCBI Taxonomy" id="1569628"/>
    <lineage>
        <taxon>Eukaryota</taxon>
        <taxon>Fungi</taxon>
        <taxon>Dikarya</taxon>
        <taxon>Basidiomycota</taxon>
        <taxon>Ustilaginomycotina</taxon>
        <taxon>Exobasidiomycetes</taxon>
        <taxon>Microstromatales</taxon>
        <taxon>Microstromatales incertae sedis</taxon>
        <taxon>Jaminaea</taxon>
    </lineage>
</organism>
<dbReference type="PANTHER" id="PTHR19432:SF35">
    <property type="entry name" value="SOLUTE CARRIER FAMILY 45 MEMBER 3 ISOFORM X1"/>
    <property type="match status" value="1"/>
</dbReference>
<keyword evidence="5 7" id="KW-0472">Membrane</keyword>
<feature type="transmembrane region" description="Helical" evidence="7">
    <location>
        <begin position="422"/>
        <end position="443"/>
    </location>
</feature>
<dbReference type="SUPFAM" id="SSF103473">
    <property type="entry name" value="MFS general substrate transporter"/>
    <property type="match status" value="2"/>
</dbReference>
<reference evidence="8 9" key="1">
    <citation type="journal article" date="2018" name="Mol. Biol. Evol.">
        <title>Broad Genomic Sampling Reveals a Smut Pathogenic Ancestry of the Fungal Clade Ustilaginomycotina.</title>
        <authorList>
            <person name="Kijpornyongpan T."/>
            <person name="Mondo S.J."/>
            <person name="Barry K."/>
            <person name="Sandor L."/>
            <person name="Lee J."/>
            <person name="Lipzen A."/>
            <person name="Pangilinan J."/>
            <person name="LaButti K."/>
            <person name="Hainaut M."/>
            <person name="Henrissat B."/>
            <person name="Grigoriev I.V."/>
            <person name="Spatafora J.W."/>
            <person name="Aime M.C."/>
        </authorList>
    </citation>
    <scope>NUCLEOTIDE SEQUENCE [LARGE SCALE GENOMIC DNA]</scope>
    <source>
        <strain evidence="8 9">MCA 5214</strain>
    </source>
</reference>
<dbReference type="PANTHER" id="PTHR19432">
    <property type="entry name" value="SUGAR TRANSPORTER"/>
    <property type="match status" value="1"/>
</dbReference>
<proteinExistence type="predicted"/>
<keyword evidence="9" id="KW-1185">Reference proteome</keyword>
<evidence type="ECO:0000256" key="2">
    <source>
        <dbReference type="ARBA" id="ARBA00022448"/>
    </source>
</evidence>
<dbReference type="Pfam" id="PF07690">
    <property type="entry name" value="MFS_1"/>
    <property type="match status" value="1"/>
</dbReference>
<feature type="region of interest" description="Disordered" evidence="6">
    <location>
        <begin position="588"/>
        <end position="633"/>
    </location>
</feature>
<feature type="compositionally biased region" description="Acidic residues" evidence="6">
    <location>
        <begin position="608"/>
        <end position="617"/>
    </location>
</feature>
<feature type="compositionally biased region" description="Low complexity" evidence="6">
    <location>
        <begin position="21"/>
        <end position="38"/>
    </location>
</feature>
<sequence>MAPPRFWRSRSQRSVESAQLSVPSSVAGASASTSTSTSIAEHAQHAHTLPQPQTASNASSALTIRPGQTTPTPTRQAQTQTQQPARASTPHLILLTLSLLGAQLAWSLELSYGTPFLLSLGLSPSTTSLVWLAGPVSGMVAQPIVGQLSDASPPGARWRRRGWMLGSTACIVVATLSLAYCEPVAEAIVDFFAVGLGDWDPHRVRAARDVTKVLAVGAFWLLDFALNALQAASRSLILDKVEGSDVDRGNAWMGRMTHVGNILGYTCGFLNLSRLAFLQPLGGDQFRKFAVIALVGLVLCVGITCTFVHEGNLEGHSAQDQGQAQQQQGSTFSSSAHPKHTGDEDSERNRSPLTALRVSLSSIWSTLKTLPRPIRRVCLVQLFAFQGWFPFLFYATTWIGTFEPRGTGRTRREERERRGTEGMLLFALVSLVAGSALPLISLGQRRKNTSYVDKMVRRLLGGRGGVTLRTLWTFSCLAHSLLFLLLTFPASNTRHALLLVALTGIPWGIASWVPFSLVMSFVREAERGTSPYEFEGDAWAAARHGAGGEERTREALLDCGALQAGSGDGRTTSGSFVARGSEVIRPVGAAGSQGGAQLRRVSGLDQDAAGEDDEEEQERERGEHAPLLGHESPNYRDAIDEARAGAGGTILGIHNLSIVLPQFLVAFIASIIFGFFNGAGEGGGDGGGGDGGAPGVVWVLRYGGLAMLLAAGCTRLVPLVEGEREARARSRGRAGSSD</sequence>